<sequence length="650" mass="74959">MSDTRRRVKVYTLNEERQWDDRGTGHVSSTYVERLKGMSLLVRAESDGSLLLESKINPNTAYQKQQDTLIVWSEAENYDLALSFQEKAGCDEIWEKICQVQGKDPSVEVTQDLIDESEEERFEEMPETSHLIDLPPCELNKLEEIADLVTSVLSSPIRREKLALALENEGYIKKLLQLFQLCENLENTEGLHHLYEIIRGILFLNKATLFEVMFSDECIMDVVGCLEYDPALAQPKRHREFLTKTAKFKEVIPITDSELRQKIHQTYRVQYIQDIILPTPSVFEENFLSTLTSFIFFNKVEIVSMLQEDEKFLSEVFAQLTDEATDDDKRRELVNFFKEFCAFSQTLQPQNRDTFFKTLAKLGILPALEIVMGMDDLQVRSAATDIFSYLVEFSPSMVREFVMQEAQQSDDDILLINVVIEQMICDTDPELGGAVQLMGLLRTLIDPENMLATANKTEKSEFLNFFYNHCMHVLTAPLLANTSEDKTDKDAVAANKNNTICPDNYQTAQLLALILELLTFCVEHHTYHIKNYIMNKDLLRRVLVLMNSKHTFLALCALRFLRRIIGLKDEFYNRYITKGNLFEPVINALLDNGTRYNLLNSAVIELFEFIRVVSFITVYLKCLKTLIIKPQFKKASNIKGLLFYKAIIVK</sequence>
<evidence type="ECO:0000313" key="5">
    <source>
        <dbReference type="Proteomes" id="UP000694406"/>
    </source>
</evidence>
<dbReference type="Proteomes" id="UP000694406">
    <property type="component" value="Unplaced"/>
</dbReference>
<dbReference type="InterPro" id="IPR051137">
    <property type="entry name" value="PP4R3-like"/>
</dbReference>
<dbReference type="SUPFAM" id="SSF50729">
    <property type="entry name" value="PH domain-like"/>
    <property type="match status" value="1"/>
</dbReference>
<dbReference type="AlphaFoldDB" id="A0A8C5SZJ3"/>
<dbReference type="InterPro" id="IPR011989">
    <property type="entry name" value="ARM-like"/>
</dbReference>
<dbReference type="GO" id="GO:0030289">
    <property type="term" value="C:protein phosphatase 4 complex"/>
    <property type="evidence" value="ECO:0007669"/>
    <property type="project" value="TreeGrafter"/>
</dbReference>
<name>A0A8C5SZJ3_LATLA</name>
<comment type="similarity">
    <text evidence="1">Belongs to the SMEK family.</text>
</comment>
<evidence type="ECO:0000259" key="3">
    <source>
        <dbReference type="Pfam" id="PF22972"/>
    </source>
</evidence>
<dbReference type="GO" id="GO:0006974">
    <property type="term" value="P:DNA damage response"/>
    <property type="evidence" value="ECO:0007669"/>
    <property type="project" value="TreeGrafter"/>
</dbReference>
<dbReference type="Ensembl" id="ENSLLTT00000024789.1">
    <property type="protein sequence ID" value="ENSLLTP00000023920.1"/>
    <property type="gene ID" value="ENSLLTG00000017632.1"/>
</dbReference>
<keyword evidence="5" id="KW-1185">Reference proteome</keyword>
<evidence type="ECO:0000259" key="2">
    <source>
        <dbReference type="Pfam" id="PF04802"/>
    </source>
</evidence>
<dbReference type="GeneTree" id="ENSGT00390000018199"/>
<dbReference type="FunFam" id="2.30.29.30:FF:000051">
    <property type="entry name" value="Serine/threonine-protein phosphatase 4 regulatory subunit 3B"/>
    <property type="match status" value="1"/>
</dbReference>
<dbReference type="InterPro" id="IPR006887">
    <property type="entry name" value="P4R3-like_central_dom"/>
</dbReference>
<dbReference type="InterPro" id="IPR016024">
    <property type="entry name" value="ARM-type_fold"/>
</dbReference>
<reference evidence="4" key="2">
    <citation type="submission" date="2025-09" db="UniProtKB">
        <authorList>
            <consortium name="Ensembl"/>
        </authorList>
    </citation>
    <scope>IDENTIFICATION</scope>
</reference>
<dbReference type="InterPro" id="IPR011993">
    <property type="entry name" value="PH-like_dom_sf"/>
</dbReference>
<dbReference type="InterPro" id="IPR055236">
    <property type="entry name" value="EVH1_PP4R3"/>
</dbReference>
<dbReference type="Gene3D" id="2.30.29.30">
    <property type="entry name" value="Pleckstrin-homology domain (PH domain)/Phosphotyrosine-binding domain (PTB)"/>
    <property type="match status" value="1"/>
</dbReference>
<evidence type="ECO:0000313" key="4">
    <source>
        <dbReference type="Ensembl" id="ENSLLTP00000023920.1"/>
    </source>
</evidence>
<feature type="domain" description="PP4R3 EVH1-like" evidence="3">
    <location>
        <begin position="5"/>
        <end position="101"/>
    </location>
</feature>
<dbReference type="PANTHER" id="PTHR23318">
    <property type="entry name" value="ATP SYNTHASE GAMMA-RELATED"/>
    <property type="match status" value="1"/>
</dbReference>
<evidence type="ECO:0008006" key="6">
    <source>
        <dbReference type="Google" id="ProtNLM"/>
    </source>
</evidence>
<dbReference type="Pfam" id="PF22972">
    <property type="entry name" value="EVH1_PP4R3"/>
    <property type="match status" value="1"/>
</dbReference>
<dbReference type="Gene3D" id="1.25.10.10">
    <property type="entry name" value="Leucine-rich Repeat Variant"/>
    <property type="match status" value="1"/>
</dbReference>
<dbReference type="SUPFAM" id="SSF48371">
    <property type="entry name" value="ARM repeat"/>
    <property type="match status" value="1"/>
</dbReference>
<dbReference type="GO" id="GO:0072542">
    <property type="term" value="F:protein phosphatase activator activity"/>
    <property type="evidence" value="ECO:0007669"/>
    <property type="project" value="TreeGrafter"/>
</dbReference>
<dbReference type="Pfam" id="PF04802">
    <property type="entry name" value="PP4R3"/>
    <property type="match status" value="1"/>
</dbReference>
<reference evidence="4" key="1">
    <citation type="submission" date="2025-08" db="UniProtKB">
        <authorList>
            <consortium name="Ensembl"/>
        </authorList>
    </citation>
    <scope>IDENTIFICATION</scope>
</reference>
<feature type="domain" description="Serine/threonine-protein phosphatase 4 regulatory subunit 3-like central" evidence="2">
    <location>
        <begin position="144"/>
        <end position="620"/>
    </location>
</feature>
<dbReference type="PANTHER" id="PTHR23318:SF18">
    <property type="entry name" value="SERINE_THREONINE-PROTEIN PHOSPHATASE 4 REGULATORY SUBUNIT 3B"/>
    <property type="match status" value="1"/>
</dbReference>
<evidence type="ECO:0000256" key="1">
    <source>
        <dbReference type="ARBA" id="ARBA00008809"/>
    </source>
</evidence>
<dbReference type="GO" id="GO:0005654">
    <property type="term" value="C:nucleoplasm"/>
    <property type="evidence" value="ECO:0007669"/>
    <property type="project" value="TreeGrafter"/>
</dbReference>
<organism evidence="4 5">
    <name type="scientific">Laticauda laticaudata</name>
    <name type="common">Blue-ringed sea krait</name>
    <name type="synonym">Blue-lipped sea krait</name>
    <dbReference type="NCBI Taxonomy" id="8630"/>
    <lineage>
        <taxon>Eukaryota</taxon>
        <taxon>Metazoa</taxon>
        <taxon>Chordata</taxon>
        <taxon>Craniata</taxon>
        <taxon>Vertebrata</taxon>
        <taxon>Euteleostomi</taxon>
        <taxon>Lepidosauria</taxon>
        <taxon>Squamata</taxon>
        <taxon>Bifurcata</taxon>
        <taxon>Unidentata</taxon>
        <taxon>Episquamata</taxon>
        <taxon>Toxicofera</taxon>
        <taxon>Serpentes</taxon>
        <taxon>Colubroidea</taxon>
        <taxon>Elapidae</taxon>
        <taxon>Laticaudinae</taxon>
        <taxon>Laticauda</taxon>
    </lineage>
</organism>
<proteinExistence type="inferred from homology"/>
<accession>A0A8C5SZJ3</accession>
<protein>
    <recommendedName>
        <fullName evidence="6">Serine/threonine-protein phosphatase 4 regulatory subunit 3-like central domain-containing protein</fullName>
    </recommendedName>
</protein>